<dbReference type="AlphaFoldDB" id="A0AAJ6YLF5"/>
<gene>
    <name evidence="13" type="primary">LOC105364089</name>
</gene>
<feature type="domain" description="ABC transporter" evidence="10">
    <location>
        <begin position="292"/>
        <end position="513"/>
    </location>
</feature>
<dbReference type="PROSITE" id="PS50893">
    <property type="entry name" value="ABC_TRANSPORTER_2"/>
    <property type="match status" value="2"/>
</dbReference>
<dbReference type="GO" id="GO:0005524">
    <property type="term" value="F:ATP binding"/>
    <property type="evidence" value="ECO:0007669"/>
    <property type="project" value="UniProtKB-KW"/>
</dbReference>
<evidence type="ECO:0000256" key="7">
    <source>
        <dbReference type="ARBA" id="ARBA00022989"/>
    </source>
</evidence>
<dbReference type="PROSITE" id="PS50929">
    <property type="entry name" value="ABC_TM1F"/>
    <property type="match status" value="2"/>
</dbReference>
<feature type="transmembrane region" description="Helical" evidence="9">
    <location>
        <begin position="6"/>
        <end position="28"/>
    </location>
</feature>
<feature type="transmembrane region" description="Helical" evidence="9">
    <location>
        <begin position="199"/>
        <end position="219"/>
    </location>
</feature>
<evidence type="ECO:0000256" key="9">
    <source>
        <dbReference type="SAM" id="Phobius"/>
    </source>
</evidence>
<evidence type="ECO:0000256" key="2">
    <source>
        <dbReference type="ARBA" id="ARBA00022448"/>
    </source>
</evidence>
<dbReference type="Pfam" id="PF00005">
    <property type="entry name" value="ABC_tran"/>
    <property type="match status" value="2"/>
</dbReference>
<dbReference type="FunFam" id="1.20.1560.10:FF:000014">
    <property type="entry name" value="Multidrug resistance-associated protein member 4"/>
    <property type="match status" value="1"/>
</dbReference>
<dbReference type="SUPFAM" id="SSF52540">
    <property type="entry name" value="P-loop containing nucleoside triphosphate hydrolases"/>
    <property type="match status" value="2"/>
</dbReference>
<feature type="transmembrane region" description="Helical" evidence="9">
    <location>
        <begin position="626"/>
        <end position="648"/>
    </location>
</feature>
<feature type="domain" description="ABC transmembrane type-1" evidence="11">
    <location>
        <begin position="576"/>
        <end position="866"/>
    </location>
</feature>
<evidence type="ECO:0000313" key="13">
    <source>
        <dbReference type="RefSeq" id="XP_011500254.1"/>
    </source>
</evidence>
<name>A0AAJ6YLF5_9HYME</name>
<feature type="transmembrane region" description="Helical" evidence="9">
    <location>
        <begin position="108"/>
        <end position="127"/>
    </location>
</feature>
<dbReference type="GeneID" id="105364089"/>
<dbReference type="CDD" id="cd03244">
    <property type="entry name" value="ABCC_MRP_domain2"/>
    <property type="match status" value="1"/>
</dbReference>
<keyword evidence="12" id="KW-1185">Reference proteome</keyword>
<keyword evidence="8 9" id="KW-0472">Membrane</keyword>
<feature type="transmembrane region" description="Helical" evidence="9">
    <location>
        <begin position="700"/>
        <end position="718"/>
    </location>
</feature>
<keyword evidence="2" id="KW-0813">Transport</keyword>
<comment type="subcellular location">
    <subcellularLocation>
        <location evidence="1">Membrane</location>
        <topology evidence="1">Multi-pass membrane protein</topology>
    </subcellularLocation>
</comment>
<dbReference type="PANTHER" id="PTHR24223">
    <property type="entry name" value="ATP-BINDING CASSETTE SUB-FAMILY C"/>
    <property type="match status" value="1"/>
</dbReference>
<feature type="domain" description="ABC transmembrane type-1" evidence="11">
    <location>
        <begin position="1"/>
        <end position="244"/>
    </location>
</feature>
<evidence type="ECO:0000259" key="11">
    <source>
        <dbReference type="PROSITE" id="PS50929"/>
    </source>
</evidence>
<dbReference type="Gene3D" id="3.40.50.300">
    <property type="entry name" value="P-loop containing nucleotide triphosphate hydrolases"/>
    <property type="match status" value="2"/>
</dbReference>
<dbReference type="KEGG" id="csol:105364089"/>
<dbReference type="InterPro" id="IPR036640">
    <property type="entry name" value="ABC1_TM_sf"/>
</dbReference>
<feature type="transmembrane region" description="Helical" evidence="9">
    <location>
        <begin position="724"/>
        <end position="744"/>
    </location>
</feature>
<sequence length="1178" mass="131809">MAKIEAYGWAAGLAAGVFIDCITCHICVQNLMHTGMKIRVACSSLLYRKILNVPITFTDNETSAGQVLNLLSNDVSRIDHAVFYIHYIWMAPLQAFMVFYFLYREVGFAASSGIALQLLFIPVLGLFGSLTNRLTSKYTARTDERLGLTNEIIKGIRAIKMYAWEKPFSVLIDHARKKEMQIVKQDSIMTDISLASEFYIPRLCIFITILSFILFGNIISAEKVYVVTALYDVLRMSMYTLFPMCLHDAAEALVSVERLQKFMLIEEVPCSLPTNCNSPEQNESNPSTESIITLRNLSGQWAPRVKVLENVSLTIRAKSLTAVVGQVGAGKTSFLHAILRELPYTSGELTVGGLVSYASQEPWIFASTVRQNILFGRPLDKMRYENVIDVCQLRRDLDIFPDGDATMVGEKGINLSGGQCARLNLARAIYRDTDIYLLDDPLSAVDAVVGRKIFDECIKTNLKGKTVILVTHQFQYLEEVDRIIVLNRGSVEGTGTFGELQSAGVNLVQVMQIENEFDEGETPKKDDEAKSLRNEIIIESIAKKKESVVESKAGGSISAKTYVSYFSSSESLPLVIIVAFVSILHQLAASCGDYFLAYWVNAEENATSQRNETCDESVCAHRERYIYFYGGITIATITLCLLQSWTFFEMTMRIANNLHARMFTSVIYATIDFFSTNPLGRIMNRFSKDMSIVDTEVSRAMIDVIQNAIHIIAAFSLVTSVNPWLIIPTVLVGFFFYFFSAFFIRTSRSIKRLEGITRSPVFGHVSDTLQGLATIRALNAKETLVDEFDDHQNLHSSACFIFFSGSRGLGMYLDLFCALFLTCVLFTLMTFDETTLAGDIGLAITQCMLLINTLQWGVRQFAELENQMTSVERVLEYFQLPRECCNADSSDDKRSAELSDVSGTAFLLTNGIDNGFCPTEGQIEFRNVYLRYDKQGPAILKNLNFVIQPGEKVGIVGRTGAGKSSLINSLFRLAYIEGDIYIDQVLTNTLGLHELRSQISIIPQEPILFMGTVRKNLDPFDEYTDKDLWQALDDVGMKRSLHMGLDAKVAVGGSNFSVGQRQLLCLARAIVRKKKILVMDEATANVDPSTDDLIQKTVKKKFEACTILTIAHRLHTVIDSDRILVMDSGSISEFDHPYILLTNNKGTLYDIVQQSGSKSAQFLFQIAKLSFERKVRKN</sequence>
<dbReference type="GO" id="GO:0016887">
    <property type="term" value="F:ATP hydrolysis activity"/>
    <property type="evidence" value="ECO:0007669"/>
    <property type="project" value="InterPro"/>
</dbReference>
<dbReference type="InterPro" id="IPR027417">
    <property type="entry name" value="P-loop_NTPase"/>
</dbReference>
<accession>A0AAJ6YLF5</accession>
<evidence type="ECO:0000259" key="10">
    <source>
        <dbReference type="PROSITE" id="PS50893"/>
    </source>
</evidence>
<organism evidence="12 13">
    <name type="scientific">Ceratosolen solmsi marchali</name>
    <dbReference type="NCBI Taxonomy" id="326594"/>
    <lineage>
        <taxon>Eukaryota</taxon>
        <taxon>Metazoa</taxon>
        <taxon>Ecdysozoa</taxon>
        <taxon>Arthropoda</taxon>
        <taxon>Hexapoda</taxon>
        <taxon>Insecta</taxon>
        <taxon>Pterygota</taxon>
        <taxon>Neoptera</taxon>
        <taxon>Endopterygota</taxon>
        <taxon>Hymenoptera</taxon>
        <taxon>Apocrita</taxon>
        <taxon>Proctotrupomorpha</taxon>
        <taxon>Chalcidoidea</taxon>
        <taxon>Agaonidae</taxon>
        <taxon>Agaoninae</taxon>
        <taxon>Ceratosolen</taxon>
    </lineage>
</organism>
<evidence type="ECO:0000256" key="5">
    <source>
        <dbReference type="ARBA" id="ARBA00022741"/>
    </source>
</evidence>
<evidence type="ECO:0000256" key="8">
    <source>
        <dbReference type="ARBA" id="ARBA00023136"/>
    </source>
</evidence>
<evidence type="ECO:0000256" key="6">
    <source>
        <dbReference type="ARBA" id="ARBA00022840"/>
    </source>
</evidence>
<evidence type="ECO:0000256" key="1">
    <source>
        <dbReference type="ARBA" id="ARBA00004141"/>
    </source>
</evidence>
<dbReference type="InterPro" id="IPR017871">
    <property type="entry name" value="ABC_transporter-like_CS"/>
</dbReference>
<keyword evidence="5" id="KW-0547">Nucleotide-binding</keyword>
<dbReference type="Gene3D" id="1.20.1560.10">
    <property type="entry name" value="ABC transporter type 1, transmembrane domain"/>
    <property type="match status" value="2"/>
</dbReference>
<dbReference type="CDD" id="cd03250">
    <property type="entry name" value="ABCC_MRP_domain1"/>
    <property type="match status" value="1"/>
</dbReference>
<dbReference type="Pfam" id="PF00664">
    <property type="entry name" value="ABC_membrane"/>
    <property type="match status" value="2"/>
</dbReference>
<keyword evidence="4" id="KW-0677">Repeat</keyword>
<feature type="domain" description="ABC transporter" evidence="10">
    <location>
        <begin position="923"/>
        <end position="1153"/>
    </location>
</feature>
<dbReference type="InterPro" id="IPR003439">
    <property type="entry name" value="ABC_transporter-like_ATP-bd"/>
</dbReference>
<keyword evidence="6" id="KW-0067">ATP-binding</keyword>
<feature type="transmembrane region" description="Helical" evidence="9">
    <location>
        <begin position="81"/>
        <end position="102"/>
    </location>
</feature>
<dbReference type="InterPro" id="IPR011527">
    <property type="entry name" value="ABC1_TM_dom"/>
</dbReference>
<dbReference type="GO" id="GO:0016020">
    <property type="term" value="C:membrane"/>
    <property type="evidence" value="ECO:0007669"/>
    <property type="project" value="UniProtKB-SubCell"/>
</dbReference>
<proteinExistence type="predicted"/>
<reference evidence="13" key="1">
    <citation type="submission" date="2025-08" db="UniProtKB">
        <authorList>
            <consortium name="RefSeq"/>
        </authorList>
    </citation>
    <scope>IDENTIFICATION</scope>
</reference>
<dbReference type="RefSeq" id="XP_011500254.1">
    <property type="nucleotide sequence ID" value="XM_011501952.1"/>
</dbReference>
<evidence type="ECO:0000256" key="3">
    <source>
        <dbReference type="ARBA" id="ARBA00022692"/>
    </source>
</evidence>
<evidence type="ECO:0000256" key="4">
    <source>
        <dbReference type="ARBA" id="ARBA00022737"/>
    </source>
</evidence>
<dbReference type="PROSITE" id="PS00211">
    <property type="entry name" value="ABC_TRANSPORTER_1"/>
    <property type="match status" value="2"/>
</dbReference>
<keyword evidence="7 9" id="KW-1133">Transmembrane helix</keyword>
<keyword evidence="3 9" id="KW-0812">Transmembrane</keyword>
<dbReference type="SMART" id="SM00382">
    <property type="entry name" value="AAA"/>
    <property type="match status" value="2"/>
</dbReference>
<dbReference type="SUPFAM" id="SSF90123">
    <property type="entry name" value="ABC transporter transmembrane region"/>
    <property type="match status" value="2"/>
</dbReference>
<dbReference type="Proteomes" id="UP000695007">
    <property type="component" value="Unplaced"/>
</dbReference>
<feature type="transmembrane region" description="Helical" evidence="9">
    <location>
        <begin position="660"/>
        <end position="679"/>
    </location>
</feature>
<dbReference type="GO" id="GO:0140359">
    <property type="term" value="F:ABC-type transporter activity"/>
    <property type="evidence" value="ECO:0007669"/>
    <property type="project" value="InterPro"/>
</dbReference>
<dbReference type="InterPro" id="IPR003593">
    <property type="entry name" value="AAA+_ATPase"/>
</dbReference>
<dbReference type="PANTHER" id="PTHR24223:SF448">
    <property type="entry name" value="FI20146P1-RELATED"/>
    <property type="match status" value="1"/>
</dbReference>
<evidence type="ECO:0000313" key="12">
    <source>
        <dbReference type="Proteomes" id="UP000695007"/>
    </source>
</evidence>
<dbReference type="FunFam" id="3.40.50.300:FF:000163">
    <property type="entry name" value="Multidrug resistance-associated protein member 4"/>
    <property type="match status" value="1"/>
</dbReference>
<dbReference type="InterPro" id="IPR050173">
    <property type="entry name" value="ABC_transporter_C-like"/>
</dbReference>
<feature type="transmembrane region" description="Helical" evidence="9">
    <location>
        <begin position="811"/>
        <end position="831"/>
    </location>
</feature>
<dbReference type="FunFam" id="3.40.50.300:FF:000973">
    <property type="entry name" value="Multidrug resistance-associated protein 4"/>
    <property type="match status" value="1"/>
</dbReference>
<protein>
    <submittedName>
        <fullName evidence="13">Multidrug resistance-associated protein 4-like</fullName>
    </submittedName>
</protein>